<dbReference type="PANTHER" id="PTHR46230">
    <property type="match status" value="1"/>
</dbReference>
<dbReference type="Gene3D" id="3.30.300.90">
    <property type="entry name" value="BolA-like"/>
    <property type="match status" value="1"/>
</dbReference>
<dbReference type="AlphaFoldDB" id="A0A4S8M048"/>
<protein>
    <submittedName>
        <fullName evidence="2">Bola-like protein</fullName>
    </submittedName>
</protein>
<accession>A0A4S8M048</accession>
<organism evidence="2 3">
    <name type="scientific">Dendrothele bispora (strain CBS 962.96)</name>
    <dbReference type="NCBI Taxonomy" id="1314807"/>
    <lineage>
        <taxon>Eukaryota</taxon>
        <taxon>Fungi</taxon>
        <taxon>Dikarya</taxon>
        <taxon>Basidiomycota</taxon>
        <taxon>Agaricomycotina</taxon>
        <taxon>Agaricomycetes</taxon>
        <taxon>Agaricomycetidae</taxon>
        <taxon>Agaricales</taxon>
        <taxon>Agaricales incertae sedis</taxon>
        <taxon>Dendrothele</taxon>
    </lineage>
</organism>
<name>A0A4S8M048_DENBC</name>
<dbReference type="Proteomes" id="UP000297245">
    <property type="component" value="Unassembled WGS sequence"/>
</dbReference>
<dbReference type="EMBL" id="ML179201">
    <property type="protein sequence ID" value="THU95399.1"/>
    <property type="molecule type" value="Genomic_DNA"/>
</dbReference>
<dbReference type="GO" id="GO:0005759">
    <property type="term" value="C:mitochondrial matrix"/>
    <property type="evidence" value="ECO:0007669"/>
    <property type="project" value="TreeGrafter"/>
</dbReference>
<proteinExistence type="inferred from homology"/>
<sequence length="120" mass="13144">MLLRNLCSAFRTFSTMASSGPVEASIRSKLTTLLRPSSLIISNDSWQHRHHAAMRAQNGGSGETHFSVEVVSSEFEGKTTIQRHRMVHAALSGEFTQGLHSLSLKTRTPSEVQPMSPGSH</sequence>
<dbReference type="SUPFAM" id="SSF82657">
    <property type="entry name" value="BolA-like"/>
    <property type="match status" value="1"/>
</dbReference>
<dbReference type="InterPro" id="IPR036065">
    <property type="entry name" value="BolA-like_sf"/>
</dbReference>
<reference evidence="2 3" key="1">
    <citation type="journal article" date="2019" name="Nat. Ecol. Evol.">
        <title>Megaphylogeny resolves global patterns of mushroom evolution.</title>
        <authorList>
            <person name="Varga T."/>
            <person name="Krizsan K."/>
            <person name="Foldi C."/>
            <person name="Dima B."/>
            <person name="Sanchez-Garcia M."/>
            <person name="Sanchez-Ramirez S."/>
            <person name="Szollosi G.J."/>
            <person name="Szarkandi J.G."/>
            <person name="Papp V."/>
            <person name="Albert L."/>
            <person name="Andreopoulos W."/>
            <person name="Angelini C."/>
            <person name="Antonin V."/>
            <person name="Barry K.W."/>
            <person name="Bougher N.L."/>
            <person name="Buchanan P."/>
            <person name="Buyck B."/>
            <person name="Bense V."/>
            <person name="Catcheside P."/>
            <person name="Chovatia M."/>
            <person name="Cooper J."/>
            <person name="Damon W."/>
            <person name="Desjardin D."/>
            <person name="Finy P."/>
            <person name="Geml J."/>
            <person name="Haridas S."/>
            <person name="Hughes K."/>
            <person name="Justo A."/>
            <person name="Karasinski D."/>
            <person name="Kautmanova I."/>
            <person name="Kiss B."/>
            <person name="Kocsube S."/>
            <person name="Kotiranta H."/>
            <person name="LaButti K.M."/>
            <person name="Lechner B.E."/>
            <person name="Liimatainen K."/>
            <person name="Lipzen A."/>
            <person name="Lukacs Z."/>
            <person name="Mihaltcheva S."/>
            <person name="Morgado L.N."/>
            <person name="Niskanen T."/>
            <person name="Noordeloos M.E."/>
            <person name="Ohm R.A."/>
            <person name="Ortiz-Santana B."/>
            <person name="Ovrebo C."/>
            <person name="Racz N."/>
            <person name="Riley R."/>
            <person name="Savchenko A."/>
            <person name="Shiryaev A."/>
            <person name="Soop K."/>
            <person name="Spirin V."/>
            <person name="Szebenyi C."/>
            <person name="Tomsovsky M."/>
            <person name="Tulloss R.E."/>
            <person name="Uehling J."/>
            <person name="Grigoriev I.V."/>
            <person name="Vagvolgyi C."/>
            <person name="Papp T."/>
            <person name="Martin F.M."/>
            <person name="Miettinen O."/>
            <person name="Hibbett D.S."/>
            <person name="Nagy L.G."/>
        </authorList>
    </citation>
    <scope>NUCLEOTIDE SEQUENCE [LARGE SCALE GENOMIC DNA]</scope>
    <source>
        <strain evidence="2 3">CBS 962.96</strain>
    </source>
</reference>
<evidence type="ECO:0000313" key="3">
    <source>
        <dbReference type="Proteomes" id="UP000297245"/>
    </source>
</evidence>
<dbReference type="InterPro" id="IPR002634">
    <property type="entry name" value="BolA"/>
</dbReference>
<gene>
    <name evidence="2" type="ORF">K435DRAFT_666418</name>
</gene>
<dbReference type="OrthoDB" id="411584at2759"/>
<evidence type="ECO:0000256" key="1">
    <source>
        <dbReference type="RuleBase" id="RU003860"/>
    </source>
</evidence>
<dbReference type="GO" id="GO:0044572">
    <property type="term" value="P:[4Fe-4S] cluster assembly"/>
    <property type="evidence" value="ECO:0007669"/>
    <property type="project" value="TreeGrafter"/>
</dbReference>
<evidence type="ECO:0000313" key="2">
    <source>
        <dbReference type="EMBL" id="THU95399.1"/>
    </source>
</evidence>
<comment type="similarity">
    <text evidence="1">Belongs to the BolA/IbaG family.</text>
</comment>
<keyword evidence="3" id="KW-1185">Reference proteome</keyword>
<dbReference type="Pfam" id="PF01722">
    <property type="entry name" value="BolA"/>
    <property type="match status" value="1"/>
</dbReference>
<dbReference type="PIRSF" id="PIRSF003113">
    <property type="entry name" value="BolA"/>
    <property type="match status" value="1"/>
</dbReference>
<dbReference type="PANTHER" id="PTHR46230:SF7">
    <property type="entry name" value="BOLA-LIKE PROTEIN 1"/>
    <property type="match status" value="1"/>
</dbReference>